<proteinExistence type="predicted"/>
<protein>
    <submittedName>
        <fullName evidence="1">Uncharacterized protein</fullName>
    </submittedName>
</protein>
<evidence type="ECO:0000313" key="2">
    <source>
        <dbReference type="Proteomes" id="UP000028839"/>
    </source>
</evidence>
<reference evidence="1 2" key="1">
    <citation type="submission" date="2014-07" db="EMBL/GenBank/DDBJ databases">
        <title>Comparative analysis of Nitrosococcus oceani genome inventories of strains from Pacific and Atlantic gyres.</title>
        <authorList>
            <person name="Lim C.K."/>
            <person name="Wang L."/>
            <person name="Sayavedra-Soto L.A."/>
            <person name="Klotz M.G."/>
        </authorList>
    </citation>
    <scope>NUCLEOTIDE SEQUENCE [LARGE SCALE GENOMIC DNA]</scope>
    <source>
        <strain evidence="1 2">C-27</strain>
    </source>
</reference>
<dbReference type="HOGENOM" id="CLU_2917992_0_0_6"/>
<evidence type="ECO:0000313" key="1">
    <source>
        <dbReference type="EMBL" id="KFI20222.1"/>
    </source>
</evidence>
<name>A0A0E2ZPE0_9GAMM</name>
<comment type="caution">
    <text evidence="1">The sequence shown here is derived from an EMBL/GenBank/DDBJ whole genome shotgun (WGS) entry which is preliminary data.</text>
</comment>
<dbReference type="EMBL" id="JPGN01000023">
    <property type="protein sequence ID" value="KFI20222.1"/>
    <property type="molecule type" value="Genomic_DNA"/>
</dbReference>
<sequence length="61" mass="6899">MLRALKGLGRSIFLLELGKLASAFEKVCEGGFKMERGREQTLVIDFLEPGFIFFFALTSRL</sequence>
<organism evidence="1 2">
    <name type="scientific">Nitrosococcus oceani C-27</name>
    <dbReference type="NCBI Taxonomy" id="314279"/>
    <lineage>
        <taxon>Bacteria</taxon>
        <taxon>Pseudomonadati</taxon>
        <taxon>Pseudomonadota</taxon>
        <taxon>Gammaproteobacteria</taxon>
        <taxon>Chromatiales</taxon>
        <taxon>Chromatiaceae</taxon>
        <taxon>Nitrosococcus</taxon>
    </lineage>
</organism>
<dbReference type="Proteomes" id="UP000028839">
    <property type="component" value="Unassembled WGS sequence"/>
</dbReference>
<gene>
    <name evidence="1" type="ORF">IB75_03695</name>
</gene>
<dbReference type="AlphaFoldDB" id="A0A0E2ZPE0"/>
<accession>A0A0E2ZPE0</accession>